<dbReference type="InterPro" id="IPR051533">
    <property type="entry name" value="WaaL-like"/>
</dbReference>
<organism evidence="7 8">
    <name type="scientific">Stenotrophomonas maltophilia</name>
    <name type="common">Pseudomonas maltophilia</name>
    <name type="synonym">Xanthomonas maltophilia</name>
    <dbReference type="NCBI Taxonomy" id="40324"/>
    <lineage>
        <taxon>Bacteria</taxon>
        <taxon>Pseudomonadati</taxon>
        <taxon>Pseudomonadota</taxon>
        <taxon>Gammaproteobacteria</taxon>
        <taxon>Lysobacterales</taxon>
        <taxon>Lysobacteraceae</taxon>
        <taxon>Stenotrophomonas</taxon>
        <taxon>Stenotrophomonas maltophilia group</taxon>
    </lineage>
</organism>
<reference evidence="7" key="1">
    <citation type="submission" date="2018-09" db="EMBL/GenBank/DDBJ databases">
        <authorList>
            <person name="Groschel M."/>
            <person name="Kohl T."/>
            <person name="Conchillo-Sole O."/>
            <person name="Mamat U."/>
            <person name="Yero D."/>
            <person name="Niemann S."/>
            <person name="Daura X."/>
            <person name="Gibert I."/>
        </authorList>
    </citation>
    <scope>NUCLEOTIDE SEQUENCE</scope>
    <source>
        <strain evidence="7">OG156</strain>
    </source>
</reference>
<evidence type="ECO:0000313" key="8">
    <source>
        <dbReference type="Proteomes" id="UP000822271"/>
    </source>
</evidence>
<feature type="transmembrane region" description="Helical" evidence="5">
    <location>
        <begin position="210"/>
        <end position="227"/>
    </location>
</feature>
<evidence type="ECO:0000256" key="4">
    <source>
        <dbReference type="ARBA" id="ARBA00023136"/>
    </source>
</evidence>
<evidence type="ECO:0000259" key="6">
    <source>
        <dbReference type="Pfam" id="PF04932"/>
    </source>
</evidence>
<evidence type="ECO:0000313" key="7">
    <source>
        <dbReference type="EMBL" id="MBA0311322.1"/>
    </source>
</evidence>
<feature type="transmembrane region" description="Helical" evidence="5">
    <location>
        <begin position="234"/>
        <end position="253"/>
    </location>
</feature>
<evidence type="ECO:0000256" key="1">
    <source>
        <dbReference type="ARBA" id="ARBA00004141"/>
    </source>
</evidence>
<dbReference type="EMBL" id="RAUE01000015">
    <property type="protein sequence ID" value="MBA0311322.1"/>
    <property type="molecule type" value="Genomic_DNA"/>
</dbReference>
<feature type="transmembrane region" description="Helical" evidence="5">
    <location>
        <begin position="125"/>
        <end position="144"/>
    </location>
</feature>
<feature type="domain" description="O-antigen ligase-related" evidence="6">
    <location>
        <begin position="195"/>
        <end position="349"/>
    </location>
</feature>
<dbReference type="OrthoDB" id="8576060at2"/>
<feature type="transmembrane region" description="Helical" evidence="5">
    <location>
        <begin position="334"/>
        <end position="361"/>
    </location>
</feature>
<gene>
    <name evidence="7" type="ORF">D7Y33_09935</name>
</gene>
<accession>A0A2J0T5S1</accession>
<reference evidence="7" key="2">
    <citation type="journal article" date="2020" name="Front. Microbiol.">
        <title>Genetic Variants of the DSF Quorum Sensing System in Stenotrophomonas maltophilia Influence Virulence and Resistance Phenotypes Among Genotypically Diverse Clinical Isolates.</title>
        <authorList>
            <person name="Yero D."/>
            <person name="Huedo P."/>
            <person name="Conchillo-Sole O."/>
            <person name="Martinez-Servat S."/>
            <person name="Mamat U."/>
            <person name="Coves X."/>
            <person name="Llanas F."/>
            <person name="Roca I."/>
            <person name="Vila J."/>
            <person name="Schaible U.E."/>
            <person name="Daura X."/>
            <person name="Gibert I."/>
        </authorList>
    </citation>
    <scope>NUCLEOTIDE SEQUENCE</scope>
    <source>
        <strain evidence="7">OG156</strain>
    </source>
</reference>
<evidence type="ECO:0000256" key="2">
    <source>
        <dbReference type="ARBA" id="ARBA00022692"/>
    </source>
</evidence>
<keyword evidence="3 5" id="KW-1133">Transmembrane helix</keyword>
<feature type="transmembrane region" description="Helical" evidence="5">
    <location>
        <begin position="164"/>
        <end position="181"/>
    </location>
</feature>
<keyword evidence="7" id="KW-0436">Ligase</keyword>
<dbReference type="PANTHER" id="PTHR37422:SF23">
    <property type="entry name" value="TEICHURONIC ACID BIOSYNTHESIS PROTEIN TUAE"/>
    <property type="match status" value="1"/>
</dbReference>
<keyword evidence="4 5" id="KW-0472">Membrane</keyword>
<protein>
    <submittedName>
        <fullName evidence="7">O-antigen ligase domain-containing protein</fullName>
    </submittedName>
</protein>
<dbReference type="RefSeq" id="WP_049428932.1">
    <property type="nucleotide sequence ID" value="NZ_CP154630.1"/>
</dbReference>
<dbReference type="InterPro" id="IPR007016">
    <property type="entry name" value="O-antigen_ligase-rel_domated"/>
</dbReference>
<comment type="caution">
    <text evidence="7">The sequence shown here is derived from an EMBL/GenBank/DDBJ whole genome shotgun (WGS) entry which is preliminary data.</text>
</comment>
<name>A0A2J0T5S1_STEMA</name>
<evidence type="ECO:0000256" key="3">
    <source>
        <dbReference type="ARBA" id="ARBA00022989"/>
    </source>
</evidence>
<feature type="transmembrane region" description="Helical" evidence="5">
    <location>
        <begin position="69"/>
        <end position="89"/>
    </location>
</feature>
<keyword evidence="2 5" id="KW-0812">Transmembrane</keyword>
<dbReference type="GO" id="GO:0016874">
    <property type="term" value="F:ligase activity"/>
    <property type="evidence" value="ECO:0007669"/>
    <property type="project" value="UniProtKB-KW"/>
</dbReference>
<evidence type="ECO:0000256" key="5">
    <source>
        <dbReference type="SAM" id="Phobius"/>
    </source>
</evidence>
<dbReference type="GO" id="GO:0016020">
    <property type="term" value="C:membrane"/>
    <property type="evidence" value="ECO:0007669"/>
    <property type="project" value="UniProtKB-SubCell"/>
</dbReference>
<dbReference type="PANTHER" id="PTHR37422">
    <property type="entry name" value="TEICHURONIC ACID BIOSYNTHESIS PROTEIN TUAE"/>
    <property type="match status" value="1"/>
</dbReference>
<proteinExistence type="predicted"/>
<dbReference type="Proteomes" id="UP000822271">
    <property type="component" value="Unassembled WGS sequence"/>
</dbReference>
<dbReference type="Pfam" id="PF04932">
    <property type="entry name" value="Wzy_C"/>
    <property type="match status" value="1"/>
</dbReference>
<feature type="transmembrane region" description="Helical" evidence="5">
    <location>
        <begin position="373"/>
        <end position="395"/>
    </location>
</feature>
<feature type="transmembrane region" description="Helical" evidence="5">
    <location>
        <begin position="101"/>
        <end position="118"/>
    </location>
</feature>
<feature type="transmembrane region" description="Helical" evidence="5">
    <location>
        <begin position="39"/>
        <end position="57"/>
    </location>
</feature>
<dbReference type="AlphaFoldDB" id="A0A2J0T5S1"/>
<feature type="transmembrane region" description="Helical" evidence="5">
    <location>
        <begin position="188"/>
        <end position="204"/>
    </location>
</feature>
<feature type="transmembrane region" description="Helical" evidence="5">
    <location>
        <begin position="12"/>
        <end position="33"/>
    </location>
</feature>
<sequence length="429" mass="45658">MTPLSLPTSRTTGLLAGAYAVVLGALPTLLMITMEGGSAGFYLAILLSVVLLLVPSAAPRLLPGSARRYAWMGIGMGVMLAGVLISLGVHGIWKGSEVEKAARLLSMLLILFAALRVPRRILARAMLGTLPAVWAAAAIIGWLALETGVRPATQQFNAVTYGDLTLLFGVLSLLSLGLPVTRFTRIEATLKLLTGILGLVAFLWTQTRGGLLAIPCFLLIGLLVMGRRLGRMKILLGLVLAAGVGIIATHDGALRDRIDAGVSEYGDCSADHLADTSVCIRLQLWTAAGYMIREQPVFGVGGGDRFRQELERLAGQGKVSAMVARDFGETHNDLLYFLATYGVLGGLGLVLVYVAPALVFVPRLWRGDERSRLHAAAGLSICVAFAVFGVTEMMLRDMRTASFYAAWVALLLALSEPRRADQAEASTAS</sequence>
<comment type="subcellular location">
    <subcellularLocation>
        <location evidence="1">Membrane</location>
        <topology evidence="1">Multi-pass membrane protein</topology>
    </subcellularLocation>
</comment>